<evidence type="ECO:0000256" key="13">
    <source>
        <dbReference type="ARBA" id="ARBA00023136"/>
    </source>
</evidence>
<dbReference type="Pfam" id="PF00069">
    <property type="entry name" value="Pkinase"/>
    <property type="match status" value="1"/>
</dbReference>
<evidence type="ECO:0000256" key="21">
    <source>
        <dbReference type="SAM" id="SignalP"/>
    </source>
</evidence>
<comment type="catalytic activity">
    <reaction evidence="17">
        <text>L-seryl-[protein] + ATP = O-phospho-L-seryl-[protein] + ADP + H(+)</text>
        <dbReference type="Rhea" id="RHEA:17989"/>
        <dbReference type="Rhea" id="RHEA-COMP:9863"/>
        <dbReference type="Rhea" id="RHEA-COMP:11604"/>
        <dbReference type="ChEBI" id="CHEBI:15378"/>
        <dbReference type="ChEBI" id="CHEBI:29999"/>
        <dbReference type="ChEBI" id="CHEBI:30616"/>
        <dbReference type="ChEBI" id="CHEBI:83421"/>
        <dbReference type="ChEBI" id="CHEBI:456216"/>
        <dbReference type="EC" id="2.7.11.1"/>
    </reaction>
</comment>
<organism evidence="23 24">
    <name type="scientific">Leersia perrieri</name>
    <dbReference type="NCBI Taxonomy" id="77586"/>
    <lineage>
        <taxon>Eukaryota</taxon>
        <taxon>Viridiplantae</taxon>
        <taxon>Streptophyta</taxon>
        <taxon>Embryophyta</taxon>
        <taxon>Tracheophyta</taxon>
        <taxon>Spermatophyta</taxon>
        <taxon>Magnoliopsida</taxon>
        <taxon>Liliopsida</taxon>
        <taxon>Poales</taxon>
        <taxon>Poaceae</taxon>
        <taxon>BOP clade</taxon>
        <taxon>Oryzoideae</taxon>
        <taxon>Oryzeae</taxon>
        <taxon>Oryzinae</taxon>
        <taxon>Leersia</taxon>
    </lineage>
</organism>
<evidence type="ECO:0000256" key="7">
    <source>
        <dbReference type="ARBA" id="ARBA00022692"/>
    </source>
</evidence>
<keyword evidence="8 21" id="KW-0732">Signal</keyword>
<keyword evidence="14" id="KW-0675">Receptor</keyword>
<dbReference type="PROSITE" id="PS00108">
    <property type="entry name" value="PROTEIN_KINASE_ST"/>
    <property type="match status" value="1"/>
</dbReference>
<feature type="region of interest" description="Disordered" evidence="19">
    <location>
        <begin position="644"/>
        <end position="664"/>
    </location>
</feature>
<keyword evidence="5" id="KW-0597">Phosphoprotein</keyword>
<evidence type="ECO:0000259" key="22">
    <source>
        <dbReference type="PROSITE" id="PS50011"/>
    </source>
</evidence>
<keyword evidence="9 18" id="KW-0547">Nucleotide-binding</keyword>
<dbReference type="EnsemblPlants" id="LPERR01G02180.6">
    <property type="protein sequence ID" value="LPERR01G02180.6"/>
    <property type="gene ID" value="LPERR01G02180"/>
</dbReference>
<dbReference type="AlphaFoldDB" id="A0A0D9UWI1"/>
<dbReference type="PANTHER" id="PTHR46008:SF2">
    <property type="entry name" value="LEAF RUST 10 DISEASE-RESISTANCE LOCUS RECEPTOR-LIKE PROTEIN KINASE-LIKE 1.4"/>
    <property type="match status" value="1"/>
</dbReference>
<evidence type="ECO:0000313" key="23">
    <source>
        <dbReference type="EnsemblPlants" id="LPERR01G02180.6"/>
    </source>
</evidence>
<accession>A0A0D9UWI1</accession>
<dbReference type="Gramene" id="LPERR01G02180.6">
    <property type="protein sequence ID" value="LPERR01G02180.6"/>
    <property type="gene ID" value="LPERR01G02180"/>
</dbReference>
<keyword evidence="3" id="KW-1003">Cell membrane</keyword>
<evidence type="ECO:0000256" key="10">
    <source>
        <dbReference type="ARBA" id="ARBA00022777"/>
    </source>
</evidence>
<dbReference type="PROSITE" id="PS00107">
    <property type="entry name" value="PROTEIN_KINASE_ATP"/>
    <property type="match status" value="1"/>
</dbReference>
<evidence type="ECO:0000256" key="5">
    <source>
        <dbReference type="ARBA" id="ARBA00022553"/>
    </source>
</evidence>
<evidence type="ECO:0000256" key="16">
    <source>
        <dbReference type="ARBA" id="ARBA00047899"/>
    </source>
</evidence>
<keyword evidence="10" id="KW-0418">Kinase</keyword>
<proteinExistence type="predicted"/>
<protein>
    <recommendedName>
        <fullName evidence="2">non-specific serine/threonine protein kinase</fullName>
        <ecNumber evidence="2">2.7.11.1</ecNumber>
    </recommendedName>
</protein>
<dbReference type="InterPro" id="IPR025287">
    <property type="entry name" value="WAK_GUB"/>
</dbReference>
<evidence type="ECO:0000256" key="4">
    <source>
        <dbReference type="ARBA" id="ARBA00022527"/>
    </source>
</evidence>
<dbReference type="FunFam" id="3.30.200.20:FF:000214">
    <property type="entry name" value="WAK1-OsWAK receptor-like cytoplasmic kinase (OsWAK-RLCK)"/>
    <property type="match status" value="1"/>
</dbReference>
<keyword evidence="12 20" id="KW-1133">Transmembrane helix</keyword>
<dbReference type="Proteomes" id="UP000032180">
    <property type="component" value="Chromosome 1"/>
</dbReference>
<keyword evidence="13 20" id="KW-0472">Membrane</keyword>
<dbReference type="InterPro" id="IPR011009">
    <property type="entry name" value="Kinase-like_dom_sf"/>
</dbReference>
<dbReference type="PROSITE" id="PS50011">
    <property type="entry name" value="PROTEIN_KINASE_DOM"/>
    <property type="match status" value="1"/>
</dbReference>
<dbReference type="GO" id="GO:0030247">
    <property type="term" value="F:polysaccharide binding"/>
    <property type="evidence" value="ECO:0007669"/>
    <property type="project" value="InterPro"/>
</dbReference>
<dbReference type="GO" id="GO:0005886">
    <property type="term" value="C:plasma membrane"/>
    <property type="evidence" value="ECO:0007669"/>
    <property type="project" value="UniProtKB-SubCell"/>
</dbReference>
<name>A0A0D9UWI1_9ORYZ</name>
<feature type="compositionally biased region" description="Basic and acidic residues" evidence="19">
    <location>
        <begin position="644"/>
        <end position="661"/>
    </location>
</feature>
<evidence type="ECO:0000256" key="14">
    <source>
        <dbReference type="ARBA" id="ARBA00023170"/>
    </source>
</evidence>
<keyword evidence="4" id="KW-0723">Serine/threonine-protein kinase</keyword>
<evidence type="ECO:0000256" key="19">
    <source>
        <dbReference type="SAM" id="MobiDB-lite"/>
    </source>
</evidence>
<evidence type="ECO:0000256" key="3">
    <source>
        <dbReference type="ARBA" id="ARBA00022475"/>
    </source>
</evidence>
<keyword evidence="6" id="KW-0808">Transferase</keyword>
<keyword evidence="15" id="KW-0325">Glycoprotein</keyword>
<dbReference type="SUPFAM" id="SSF56112">
    <property type="entry name" value="Protein kinase-like (PK-like)"/>
    <property type="match status" value="1"/>
</dbReference>
<keyword evidence="24" id="KW-1185">Reference proteome</keyword>
<dbReference type="PANTHER" id="PTHR46008">
    <property type="entry name" value="LEAF RUST 10 DISEASE-RESISTANCE LOCUS RECEPTOR-LIKE PROTEIN KINASE-LIKE 1.4"/>
    <property type="match status" value="1"/>
</dbReference>
<feature type="chain" id="PRO_5002347103" description="non-specific serine/threonine protein kinase" evidence="21">
    <location>
        <begin position="17"/>
        <end position="691"/>
    </location>
</feature>
<evidence type="ECO:0000256" key="1">
    <source>
        <dbReference type="ARBA" id="ARBA00004251"/>
    </source>
</evidence>
<dbReference type="Pfam" id="PF14380">
    <property type="entry name" value="WAK_assoc"/>
    <property type="match status" value="1"/>
</dbReference>
<dbReference type="InterPro" id="IPR017441">
    <property type="entry name" value="Protein_kinase_ATP_BS"/>
</dbReference>
<feature type="domain" description="Protein kinase" evidence="22">
    <location>
        <begin position="362"/>
        <end position="638"/>
    </location>
</feature>
<evidence type="ECO:0000313" key="24">
    <source>
        <dbReference type="Proteomes" id="UP000032180"/>
    </source>
</evidence>
<reference evidence="23" key="3">
    <citation type="submission" date="2015-04" db="UniProtKB">
        <authorList>
            <consortium name="EnsemblPlants"/>
        </authorList>
    </citation>
    <scope>IDENTIFICATION</scope>
</reference>
<evidence type="ECO:0000256" key="9">
    <source>
        <dbReference type="ARBA" id="ARBA00022741"/>
    </source>
</evidence>
<keyword evidence="11 18" id="KW-0067">ATP-binding</keyword>
<dbReference type="InterPro" id="IPR008271">
    <property type="entry name" value="Ser/Thr_kinase_AS"/>
</dbReference>
<feature type="transmembrane region" description="Helical" evidence="20">
    <location>
        <begin position="291"/>
        <end position="312"/>
    </location>
</feature>
<evidence type="ECO:0000256" key="15">
    <source>
        <dbReference type="ARBA" id="ARBA00023180"/>
    </source>
</evidence>
<evidence type="ECO:0000256" key="6">
    <source>
        <dbReference type="ARBA" id="ARBA00022679"/>
    </source>
</evidence>
<evidence type="ECO:0000256" key="20">
    <source>
        <dbReference type="SAM" id="Phobius"/>
    </source>
</evidence>
<dbReference type="Gene3D" id="3.30.200.20">
    <property type="entry name" value="Phosphorylase Kinase, domain 1"/>
    <property type="match status" value="1"/>
</dbReference>
<dbReference type="GO" id="GO:0005524">
    <property type="term" value="F:ATP binding"/>
    <property type="evidence" value="ECO:0007669"/>
    <property type="project" value="UniProtKB-UniRule"/>
</dbReference>
<reference evidence="23 24" key="1">
    <citation type="submission" date="2012-08" db="EMBL/GenBank/DDBJ databases">
        <title>Oryza genome evolution.</title>
        <authorList>
            <person name="Wing R.A."/>
        </authorList>
    </citation>
    <scope>NUCLEOTIDE SEQUENCE</scope>
</reference>
<evidence type="ECO:0000256" key="11">
    <source>
        <dbReference type="ARBA" id="ARBA00022840"/>
    </source>
</evidence>
<evidence type="ECO:0000256" key="2">
    <source>
        <dbReference type="ARBA" id="ARBA00012513"/>
    </source>
</evidence>
<dbReference type="Gene3D" id="1.10.510.10">
    <property type="entry name" value="Transferase(Phosphotransferase) domain 1"/>
    <property type="match status" value="1"/>
</dbReference>
<feature type="binding site" evidence="18">
    <location>
        <position position="390"/>
    </location>
    <ligand>
        <name>ATP</name>
        <dbReference type="ChEBI" id="CHEBI:30616"/>
    </ligand>
</feature>
<evidence type="ECO:0000256" key="17">
    <source>
        <dbReference type="ARBA" id="ARBA00048679"/>
    </source>
</evidence>
<evidence type="ECO:0000256" key="8">
    <source>
        <dbReference type="ARBA" id="ARBA00022729"/>
    </source>
</evidence>
<comment type="subcellular location">
    <subcellularLocation>
        <location evidence="1">Cell membrane</location>
        <topology evidence="1">Single-pass type I membrane protein</topology>
    </subcellularLocation>
</comment>
<comment type="catalytic activity">
    <reaction evidence="16">
        <text>L-threonyl-[protein] + ATP = O-phospho-L-threonyl-[protein] + ADP + H(+)</text>
        <dbReference type="Rhea" id="RHEA:46608"/>
        <dbReference type="Rhea" id="RHEA-COMP:11060"/>
        <dbReference type="Rhea" id="RHEA-COMP:11605"/>
        <dbReference type="ChEBI" id="CHEBI:15378"/>
        <dbReference type="ChEBI" id="CHEBI:30013"/>
        <dbReference type="ChEBI" id="CHEBI:30616"/>
        <dbReference type="ChEBI" id="CHEBI:61977"/>
        <dbReference type="ChEBI" id="CHEBI:456216"/>
        <dbReference type="EC" id="2.7.11.1"/>
    </reaction>
</comment>
<reference evidence="24" key="2">
    <citation type="submission" date="2013-12" db="EMBL/GenBank/DDBJ databases">
        <authorList>
            <person name="Yu Y."/>
            <person name="Lee S."/>
            <person name="de Baynast K."/>
            <person name="Wissotski M."/>
            <person name="Liu L."/>
            <person name="Talag J."/>
            <person name="Goicoechea J."/>
            <person name="Angelova A."/>
            <person name="Jetty R."/>
            <person name="Kudrna D."/>
            <person name="Golser W."/>
            <person name="Rivera L."/>
            <person name="Zhang J."/>
            <person name="Wing R."/>
        </authorList>
    </citation>
    <scope>NUCLEOTIDE SEQUENCE</scope>
</reference>
<sequence length="691" mass="76072">MSPPLWLFLIATTVAATTETTIIPNATTPSCPSYRCGHAVDIRYPFWIDDDNNNTITAGAVTAYCGYPSLRLECRHGETPVLRLPSGEYAVTRILYSDRTVSLFDLGVFSLSNTCPLVGRNLSLPADSPLSLTARDTNLTFFIHCSNSIGIPAHHLVACLEGDGRHHSYVLRDGDRLPAYGNAAEMCQDVIGVPVLRRSLLIGGGGGGGGGTLDAAVVPALNMGFELGWRPVVEDGGECGDCENAGGWCGHRRRASHEPWSFACFRTVTTSSRDDTKSPIPGTKMKTTTKLAIGLGAGGGTFMIIFIFILAWNKFKKRKQSRDLKDLMRSTSSMQSYSKDLELGGSPHIFTYEELEEATAGFSASRELGDGGFGTVYKGKLRDGRVVAVKRLYKNNYRRVEQFLNEVDILSRLLHQNLVTLYGCTSRVSRDLLLVYEYIPNGTVADHLHGPRAAEQGLTWPVRMTIAIETAEALAYLHAVEIIHRDVKTNNILLDDAFHVKVADFGLSRLFPLEVTHVSTVPQGTPGYVDPVYHQCYKLTDKSDVYSFGVVLVELISSKPAVDMSRSHSDINLASMALNRIQNHEVDQLVDPELGYETDSETKRMVDLVAELAFQCLQMDRDNRPRIKEVVEVLHCIKDGECPAKKMNKDASPKEDSHLLRDSSIQYSPDSVIHRFHSQSTNHSVASNSSG</sequence>
<keyword evidence="7 20" id="KW-0812">Transmembrane</keyword>
<dbReference type="SMART" id="SM00220">
    <property type="entry name" value="S_TKc"/>
    <property type="match status" value="1"/>
</dbReference>
<evidence type="ECO:0000256" key="18">
    <source>
        <dbReference type="PROSITE-ProRule" id="PRU10141"/>
    </source>
</evidence>
<dbReference type="InterPro" id="IPR000719">
    <property type="entry name" value="Prot_kinase_dom"/>
</dbReference>
<dbReference type="InterPro" id="IPR032872">
    <property type="entry name" value="WAK_assoc_C"/>
</dbReference>
<dbReference type="Pfam" id="PF13947">
    <property type="entry name" value="GUB_WAK_bind"/>
    <property type="match status" value="1"/>
</dbReference>
<dbReference type="EC" id="2.7.11.1" evidence="2"/>
<evidence type="ECO:0000256" key="12">
    <source>
        <dbReference type="ARBA" id="ARBA00022989"/>
    </source>
</evidence>
<dbReference type="GO" id="GO:0004674">
    <property type="term" value="F:protein serine/threonine kinase activity"/>
    <property type="evidence" value="ECO:0007669"/>
    <property type="project" value="UniProtKB-KW"/>
</dbReference>
<feature type="signal peptide" evidence="21">
    <location>
        <begin position="1"/>
        <end position="16"/>
    </location>
</feature>
<dbReference type="FunFam" id="1.10.510.10:FF:000161">
    <property type="entry name" value="Wall-associated receptor kinase-like 20"/>
    <property type="match status" value="1"/>
</dbReference>